<dbReference type="InterPro" id="IPR012678">
    <property type="entry name" value="Ribosomal_uL23/eL15/eS24_sf"/>
</dbReference>
<proteinExistence type="inferred from homology"/>
<dbReference type="GO" id="GO:0006412">
    <property type="term" value="P:translation"/>
    <property type="evidence" value="ECO:0007669"/>
    <property type="project" value="UniProtKB-UniRule"/>
</dbReference>
<evidence type="ECO:0000313" key="9">
    <source>
        <dbReference type="Proteomes" id="UP000240569"/>
    </source>
</evidence>
<keyword evidence="3 6" id="KW-0694">RNA-binding</keyword>
<comment type="similarity">
    <text evidence="1 6 7">Belongs to the universal ribosomal protein uL23 family.</text>
</comment>
<keyword evidence="2 6" id="KW-0699">rRNA-binding</keyword>
<dbReference type="GO" id="GO:0019843">
    <property type="term" value="F:rRNA binding"/>
    <property type="evidence" value="ECO:0007669"/>
    <property type="project" value="UniProtKB-UniRule"/>
</dbReference>
<organism evidence="8 9">
    <name type="scientific">Candidatus Marsarchaeota G1 archaeon BE_D</name>
    <dbReference type="NCBI Taxonomy" id="1978156"/>
    <lineage>
        <taxon>Archaea</taxon>
        <taxon>Candidatus Marsarchaeota</taxon>
        <taxon>Candidatus Marsarchaeota group 1</taxon>
    </lineage>
</organism>
<sequence length="98" mass="11124">MSETKNTNLNKSIGLSNVLIRPWVTEKTTGLIEKQNTLVFEVARNATKSEIKKAVEYQFGVKVMKVRTVNTPTNRKKAYVRLSPQYKAQEIATRLGIL</sequence>
<dbReference type="SUPFAM" id="SSF54189">
    <property type="entry name" value="Ribosomal proteins S24e, L23 and L15e"/>
    <property type="match status" value="1"/>
</dbReference>
<dbReference type="HAMAP" id="MF_01369_A">
    <property type="entry name" value="Ribosomal_uL23_A"/>
    <property type="match status" value="1"/>
</dbReference>
<reference evidence="8 9" key="1">
    <citation type="submission" date="2017-04" db="EMBL/GenBank/DDBJ databases">
        <title>Novel microbial lineages endemic to geothermal iron-oxide mats fill important gaps in the evolutionary history of Archaea.</title>
        <authorList>
            <person name="Jay Z.J."/>
            <person name="Beam J.P."/>
            <person name="Dlakic M."/>
            <person name="Rusch D.B."/>
            <person name="Kozubal M.A."/>
            <person name="Inskeep W.P."/>
        </authorList>
    </citation>
    <scope>NUCLEOTIDE SEQUENCE [LARGE SCALE GENOMIC DNA]</scope>
    <source>
        <strain evidence="8">BE_D</strain>
    </source>
</reference>
<comment type="caution">
    <text evidence="8">The sequence shown here is derived from an EMBL/GenBank/DDBJ whole genome shotgun (WGS) entry which is preliminary data.</text>
</comment>
<dbReference type="InterPro" id="IPR013025">
    <property type="entry name" value="Ribosomal_uL23-like"/>
</dbReference>
<evidence type="ECO:0000256" key="1">
    <source>
        <dbReference type="ARBA" id="ARBA00006700"/>
    </source>
</evidence>
<name>A0A2R6AK95_9ARCH</name>
<dbReference type="Proteomes" id="UP000240569">
    <property type="component" value="Unassembled WGS sequence"/>
</dbReference>
<evidence type="ECO:0000256" key="3">
    <source>
        <dbReference type="ARBA" id="ARBA00022884"/>
    </source>
</evidence>
<dbReference type="GO" id="GO:0003735">
    <property type="term" value="F:structural constituent of ribosome"/>
    <property type="evidence" value="ECO:0007669"/>
    <property type="project" value="UniProtKB-UniRule"/>
</dbReference>
<dbReference type="GO" id="GO:0005840">
    <property type="term" value="C:ribosome"/>
    <property type="evidence" value="ECO:0007669"/>
    <property type="project" value="UniProtKB-UniRule"/>
</dbReference>
<gene>
    <name evidence="6" type="primary">rpl23</name>
    <name evidence="8" type="ORF">B9Q02_01075</name>
</gene>
<dbReference type="EMBL" id="NEXD01000002">
    <property type="protein sequence ID" value="PSN86784.1"/>
    <property type="molecule type" value="Genomic_DNA"/>
</dbReference>
<dbReference type="Gene3D" id="3.30.70.330">
    <property type="match status" value="1"/>
</dbReference>
<keyword evidence="4 6" id="KW-0689">Ribosomal protein</keyword>
<dbReference type="HAMAP" id="MF_01369_B">
    <property type="entry name" value="Ribosomal_uL23_B"/>
    <property type="match status" value="1"/>
</dbReference>
<dbReference type="InterPro" id="IPR001014">
    <property type="entry name" value="Ribosomal_uL23_CS"/>
</dbReference>
<evidence type="ECO:0000256" key="6">
    <source>
        <dbReference type="HAMAP-Rule" id="MF_01369"/>
    </source>
</evidence>
<evidence type="ECO:0000256" key="7">
    <source>
        <dbReference type="RuleBase" id="RU003934"/>
    </source>
</evidence>
<comment type="function">
    <text evidence="6">Binds to 23S rRNA. One of the proteins that surrounds the polypeptide exit tunnel on the outside of the ribosome.</text>
</comment>
<accession>A0A2R6AK95</accession>
<evidence type="ECO:0000256" key="2">
    <source>
        <dbReference type="ARBA" id="ARBA00022730"/>
    </source>
</evidence>
<comment type="subunit">
    <text evidence="6">Part of the 50S ribosomal subunit. Contacts protein L29.</text>
</comment>
<evidence type="ECO:0000256" key="4">
    <source>
        <dbReference type="ARBA" id="ARBA00022980"/>
    </source>
</evidence>
<dbReference type="NCBIfam" id="TIGR03636">
    <property type="entry name" value="uL23_arch"/>
    <property type="match status" value="1"/>
</dbReference>
<dbReference type="PROSITE" id="PS00050">
    <property type="entry name" value="RIBOSOMAL_L23"/>
    <property type="match status" value="1"/>
</dbReference>
<dbReference type="InterPro" id="IPR019985">
    <property type="entry name" value="Ribosomal_uL23"/>
</dbReference>
<dbReference type="AlphaFoldDB" id="A0A2R6AK95"/>
<evidence type="ECO:0000256" key="5">
    <source>
        <dbReference type="ARBA" id="ARBA00023274"/>
    </source>
</evidence>
<dbReference type="PANTHER" id="PTHR11620">
    <property type="entry name" value="60S RIBOSOMAL PROTEIN L23A"/>
    <property type="match status" value="1"/>
</dbReference>
<dbReference type="Pfam" id="PF00276">
    <property type="entry name" value="Ribosomal_L23"/>
    <property type="match status" value="1"/>
</dbReference>
<dbReference type="InterPro" id="IPR012677">
    <property type="entry name" value="Nucleotide-bd_a/b_plait_sf"/>
</dbReference>
<evidence type="ECO:0000313" key="8">
    <source>
        <dbReference type="EMBL" id="PSN86784.1"/>
    </source>
</evidence>
<dbReference type="GO" id="GO:1990904">
    <property type="term" value="C:ribonucleoprotein complex"/>
    <property type="evidence" value="ECO:0007669"/>
    <property type="project" value="UniProtKB-KW"/>
</dbReference>
<dbReference type="FunFam" id="3.30.70.330:FF:000532">
    <property type="entry name" value="50S ribosomal protein L23"/>
    <property type="match status" value="1"/>
</dbReference>
<keyword evidence="5 6" id="KW-0687">Ribonucleoprotein</keyword>
<dbReference type="NCBIfam" id="NF011118">
    <property type="entry name" value="PRK14548.1"/>
    <property type="match status" value="1"/>
</dbReference>
<protein>
    <recommendedName>
        <fullName evidence="6">Large ribosomal subunit protein uL23</fullName>
    </recommendedName>
</protein>